<proteinExistence type="predicted"/>
<evidence type="ECO:0000256" key="9">
    <source>
        <dbReference type="ARBA" id="ARBA00032370"/>
    </source>
</evidence>
<keyword evidence="6" id="KW-0573">Peptidoglycan synthesis</keyword>
<evidence type="ECO:0000256" key="6">
    <source>
        <dbReference type="ARBA" id="ARBA00022984"/>
    </source>
</evidence>
<evidence type="ECO:0000256" key="5">
    <source>
        <dbReference type="ARBA" id="ARBA00022960"/>
    </source>
</evidence>
<feature type="transmembrane region" description="Helical" evidence="12">
    <location>
        <begin position="149"/>
        <end position="170"/>
    </location>
</feature>
<comment type="caution">
    <text evidence="13">The sequence shown here is derived from an EMBL/GenBank/DDBJ whole genome shotgun (WGS) entry which is preliminary data.</text>
</comment>
<dbReference type="EC" id="2.4.99.28" evidence="10"/>
<dbReference type="AlphaFoldDB" id="A0A645CYR5"/>
<keyword evidence="4 12" id="KW-0812">Transmembrane</keyword>
<dbReference type="GO" id="GO:0008955">
    <property type="term" value="F:peptidoglycan glycosyltransferase activity"/>
    <property type="evidence" value="ECO:0007669"/>
    <property type="project" value="UniProtKB-EC"/>
</dbReference>
<feature type="transmembrane region" description="Helical" evidence="12">
    <location>
        <begin position="116"/>
        <end position="137"/>
    </location>
</feature>
<keyword evidence="3" id="KW-0808">Transferase</keyword>
<feature type="transmembrane region" description="Helical" evidence="12">
    <location>
        <begin position="7"/>
        <end position="28"/>
    </location>
</feature>
<dbReference type="PROSITE" id="PS00428">
    <property type="entry name" value="FTSW_RODA_SPOVE"/>
    <property type="match status" value="1"/>
</dbReference>
<evidence type="ECO:0000256" key="11">
    <source>
        <dbReference type="ARBA" id="ARBA00049902"/>
    </source>
</evidence>
<evidence type="ECO:0000256" key="1">
    <source>
        <dbReference type="ARBA" id="ARBA00004141"/>
    </source>
</evidence>
<evidence type="ECO:0000256" key="12">
    <source>
        <dbReference type="SAM" id="Phobius"/>
    </source>
</evidence>
<evidence type="ECO:0000256" key="8">
    <source>
        <dbReference type="ARBA" id="ARBA00023136"/>
    </source>
</evidence>
<dbReference type="GO" id="GO:0032153">
    <property type="term" value="C:cell division site"/>
    <property type="evidence" value="ECO:0007669"/>
    <property type="project" value="TreeGrafter"/>
</dbReference>
<feature type="transmembrane region" description="Helical" evidence="12">
    <location>
        <begin position="73"/>
        <end position="91"/>
    </location>
</feature>
<evidence type="ECO:0000256" key="2">
    <source>
        <dbReference type="ARBA" id="ARBA00022676"/>
    </source>
</evidence>
<organism evidence="13">
    <name type="scientific">bioreactor metagenome</name>
    <dbReference type="NCBI Taxonomy" id="1076179"/>
    <lineage>
        <taxon>unclassified sequences</taxon>
        <taxon>metagenomes</taxon>
        <taxon>ecological metagenomes</taxon>
    </lineage>
</organism>
<evidence type="ECO:0000256" key="4">
    <source>
        <dbReference type="ARBA" id="ARBA00022692"/>
    </source>
</evidence>
<comment type="subcellular location">
    <subcellularLocation>
        <location evidence="1">Membrane</location>
        <topology evidence="1">Multi-pass membrane protein</topology>
    </subcellularLocation>
</comment>
<reference evidence="13" key="1">
    <citation type="submission" date="2019-08" db="EMBL/GenBank/DDBJ databases">
        <authorList>
            <person name="Kucharzyk K."/>
            <person name="Murdoch R.W."/>
            <person name="Higgins S."/>
            <person name="Loffler F."/>
        </authorList>
    </citation>
    <scope>NUCLEOTIDE SEQUENCE</scope>
</reference>
<feature type="transmembrane region" description="Helical" evidence="12">
    <location>
        <begin position="182"/>
        <end position="203"/>
    </location>
</feature>
<comment type="catalytic activity">
    <reaction evidence="11">
        <text>[GlcNAc-(1-&gt;4)-Mur2Ac(oyl-L-Ala-gamma-D-Glu-L-Lys-D-Ala-D-Ala)](n)-di-trans,octa-cis-undecaprenyl diphosphate + beta-D-GlcNAc-(1-&gt;4)-Mur2Ac(oyl-L-Ala-gamma-D-Glu-L-Lys-D-Ala-D-Ala)-di-trans,octa-cis-undecaprenyl diphosphate = [GlcNAc-(1-&gt;4)-Mur2Ac(oyl-L-Ala-gamma-D-Glu-L-Lys-D-Ala-D-Ala)](n+1)-di-trans,octa-cis-undecaprenyl diphosphate + di-trans,octa-cis-undecaprenyl diphosphate + H(+)</text>
        <dbReference type="Rhea" id="RHEA:23708"/>
        <dbReference type="Rhea" id="RHEA-COMP:9602"/>
        <dbReference type="Rhea" id="RHEA-COMP:9603"/>
        <dbReference type="ChEBI" id="CHEBI:15378"/>
        <dbReference type="ChEBI" id="CHEBI:58405"/>
        <dbReference type="ChEBI" id="CHEBI:60033"/>
        <dbReference type="ChEBI" id="CHEBI:78435"/>
        <dbReference type="EC" id="2.4.99.28"/>
    </reaction>
</comment>
<evidence type="ECO:0000256" key="3">
    <source>
        <dbReference type="ARBA" id="ARBA00022679"/>
    </source>
</evidence>
<dbReference type="PANTHER" id="PTHR30474:SF2">
    <property type="entry name" value="PEPTIDOGLYCAN GLYCOSYLTRANSFERASE FTSW-RELATED"/>
    <property type="match status" value="1"/>
</dbReference>
<protein>
    <recommendedName>
        <fullName evidence="10">peptidoglycan glycosyltransferase</fullName>
        <ecNumber evidence="10">2.4.99.28</ecNumber>
    </recommendedName>
    <alternativeName>
        <fullName evidence="9">Peptidoglycan polymerase</fullName>
    </alternativeName>
</protein>
<dbReference type="Pfam" id="PF01098">
    <property type="entry name" value="FTSW_RODA_SPOVE"/>
    <property type="match status" value="1"/>
</dbReference>
<accession>A0A645CYR5</accession>
<dbReference type="GO" id="GO:0008360">
    <property type="term" value="P:regulation of cell shape"/>
    <property type="evidence" value="ECO:0007669"/>
    <property type="project" value="UniProtKB-KW"/>
</dbReference>
<dbReference type="InterPro" id="IPR001182">
    <property type="entry name" value="FtsW/RodA"/>
</dbReference>
<evidence type="ECO:0000256" key="10">
    <source>
        <dbReference type="ARBA" id="ARBA00044770"/>
    </source>
</evidence>
<gene>
    <name evidence="13" type="primary">ftsW_51</name>
    <name evidence="13" type="ORF">SDC9_128779</name>
</gene>
<dbReference type="GO" id="GO:0051301">
    <property type="term" value="P:cell division"/>
    <property type="evidence" value="ECO:0007669"/>
    <property type="project" value="InterPro"/>
</dbReference>
<keyword evidence="8 12" id="KW-0472">Membrane</keyword>
<dbReference type="GO" id="GO:0009252">
    <property type="term" value="P:peptidoglycan biosynthetic process"/>
    <property type="evidence" value="ECO:0007669"/>
    <property type="project" value="UniProtKB-KW"/>
</dbReference>
<keyword evidence="2" id="KW-0328">Glycosyltransferase</keyword>
<dbReference type="EMBL" id="VSSQ01030991">
    <property type="protein sequence ID" value="MPM81722.1"/>
    <property type="molecule type" value="Genomic_DNA"/>
</dbReference>
<evidence type="ECO:0000313" key="13">
    <source>
        <dbReference type="EMBL" id="MPM81722.1"/>
    </source>
</evidence>
<dbReference type="InterPro" id="IPR018365">
    <property type="entry name" value="Cell_cycle_FtsW-rel_CS"/>
</dbReference>
<keyword evidence="7 12" id="KW-1133">Transmembrane helix</keyword>
<keyword evidence="5" id="KW-0133">Cell shape</keyword>
<name>A0A645CYR5_9ZZZZ</name>
<dbReference type="PANTHER" id="PTHR30474">
    <property type="entry name" value="CELL CYCLE PROTEIN"/>
    <property type="match status" value="1"/>
</dbReference>
<dbReference type="GO" id="GO:0005886">
    <property type="term" value="C:plasma membrane"/>
    <property type="evidence" value="ECO:0007669"/>
    <property type="project" value="TreeGrafter"/>
</dbReference>
<evidence type="ECO:0000256" key="7">
    <source>
        <dbReference type="ARBA" id="ARBA00022989"/>
    </source>
</evidence>
<dbReference type="GO" id="GO:0015648">
    <property type="term" value="F:lipid-linked peptidoglycan transporter activity"/>
    <property type="evidence" value="ECO:0007669"/>
    <property type="project" value="TreeGrafter"/>
</dbReference>
<sequence>MMLEPHLSGTLLILGAGAAIMLVGGISWKWVAGALGVAAAGMYAVVGIVGYGASRIAMWHNPFIDPRGDGYQLAQSLLSIGSGGLLGVGLGKSRQKFMYLPEEHNDFVFSIVCEELGLIGAAVIMLLFAALILRGYWIALHARDRFGNLLAVGITTLLAFQTFLNMAVVTGLLPTTGVSLPFFSYGGTALTIQLFEMGIVLSVSRQMKI</sequence>
<feature type="transmembrane region" description="Helical" evidence="12">
    <location>
        <begin position="34"/>
        <end position="53"/>
    </location>
</feature>